<evidence type="ECO:0000313" key="3">
    <source>
        <dbReference type="EMBL" id="SER85060.1"/>
    </source>
</evidence>
<dbReference type="AlphaFoldDB" id="A0A1H9SJ46"/>
<dbReference type="InterPro" id="IPR027476">
    <property type="entry name" value="DppA_N"/>
</dbReference>
<feature type="active site" description="Nucleophile" evidence="1">
    <location>
        <position position="115"/>
    </location>
</feature>
<feature type="binding site" evidence="2">
    <location>
        <position position="10"/>
    </location>
    <ligand>
        <name>Zn(2+)</name>
        <dbReference type="ChEBI" id="CHEBI:29105"/>
        <label>1</label>
    </ligand>
</feature>
<organism evidence="3 4">
    <name type="scientific">Salipaludibacillus aurantiacus</name>
    <dbReference type="NCBI Taxonomy" id="1601833"/>
    <lineage>
        <taxon>Bacteria</taxon>
        <taxon>Bacillati</taxon>
        <taxon>Bacillota</taxon>
        <taxon>Bacilli</taxon>
        <taxon>Bacillales</taxon>
        <taxon>Bacillaceae</taxon>
    </lineage>
</organism>
<dbReference type="CDD" id="cd08663">
    <property type="entry name" value="DAP_dppA_1"/>
    <property type="match status" value="1"/>
</dbReference>
<feature type="binding site" evidence="2">
    <location>
        <position position="133"/>
    </location>
    <ligand>
        <name>Zn(2+)</name>
        <dbReference type="ChEBI" id="CHEBI:29105"/>
        <label>2</label>
    </ligand>
</feature>
<sequence>MKVYTSIDMEGITGLVDLTFVHPGERNYYRGQQLMTAEANRVISAAFQSGCKEIIVNDSHSKMTNLLIEELHKEAKLISGDVKPYSMVQGLDHSFDGAIFLGYHACASQKGVMSHTMTSGVKSMFINGKEVGELGLNAYVAGFYGVPVLLVSGDDAAASEAEELIPGVTTAVVKEQQSRSAALCFTPAKTAEILTDKTIEAIHKRSKIKPLAPPKNPVLTIEFTNYGEAEWANLMPGTTLEEGTTSVSFKAKDILEAYQAMLVMTELAVRTSFS</sequence>
<feature type="binding site" evidence="2">
    <location>
        <position position="8"/>
    </location>
    <ligand>
        <name>Zn(2+)</name>
        <dbReference type="ChEBI" id="CHEBI:29105"/>
        <label>1</label>
    </ligand>
</feature>
<dbReference type="InterPro" id="IPR036177">
    <property type="entry name" value="Peptidase_M55_sf"/>
</dbReference>
<protein>
    <submittedName>
        <fullName evidence="3">D-amino peptidase</fullName>
    </submittedName>
</protein>
<dbReference type="Gene3D" id="3.40.50.10780">
    <property type="entry name" value="Dipeptide transport protein"/>
    <property type="match status" value="1"/>
</dbReference>
<dbReference type="Proteomes" id="UP000198571">
    <property type="component" value="Unassembled WGS sequence"/>
</dbReference>
<dbReference type="GO" id="GO:0046872">
    <property type="term" value="F:metal ion binding"/>
    <property type="evidence" value="ECO:0007669"/>
    <property type="project" value="UniProtKB-KW"/>
</dbReference>
<feature type="binding site" evidence="2">
    <location>
        <position position="60"/>
    </location>
    <ligand>
        <name>Zn(2+)</name>
        <dbReference type="ChEBI" id="CHEBI:29105"/>
        <label>2</label>
    </ligand>
</feature>
<dbReference type="STRING" id="1601833.SAMN05518684_104254"/>
<evidence type="ECO:0000256" key="1">
    <source>
        <dbReference type="PIRSR" id="PIRSR015853-1"/>
    </source>
</evidence>
<dbReference type="RefSeq" id="WP_093049184.1">
    <property type="nucleotide sequence ID" value="NZ_FOGT01000004.1"/>
</dbReference>
<dbReference type="EMBL" id="FOGT01000004">
    <property type="protein sequence ID" value="SER85060.1"/>
    <property type="molecule type" value="Genomic_DNA"/>
</dbReference>
<keyword evidence="4" id="KW-1185">Reference proteome</keyword>
<keyword evidence="2" id="KW-0479">Metal-binding</keyword>
<dbReference type="Gene3D" id="3.30.1360.130">
    <property type="entry name" value="Dipeptide transport protein"/>
    <property type="match status" value="1"/>
</dbReference>
<feature type="binding site" evidence="2">
    <location>
        <position position="104"/>
    </location>
    <ligand>
        <name>Zn(2+)</name>
        <dbReference type="ChEBI" id="CHEBI:29105"/>
        <label>2</label>
    </ligand>
</feature>
<name>A0A1H9SJ46_9BACI</name>
<reference evidence="4" key="1">
    <citation type="submission" date="2016-10" db="EMBL/GenBank/DDBJ databases">
        <authorList>
            <person name="Varghese N."/>
            <person name="Submissions S."/>
        </authorList>
    </citation>
    <scope>NUCLEOTIDE SEQUENCE [LARGE SCALE GENOMIC DNA]</scope>
    <source>
        <strain evidence="4">S9</strain>
    </source>
</reference>
<feature type="binding site" evidence="2">
    <location>
        <position position="8"/>
    </location>
    <ligand>
        <name>Zn(2+)</name>
        <dbReference type="ChEBI" id="CHEBI:29105"/>
        <label>2</label>
    </ligand>
</feature>
<dbReference type="SUPFAM" id="SSF63992">
    <property type="entry name" value="Dipeptide transport protein"/>
    <property type="match status" value="1"/>
</dbReference>
<evidence type="ECO:0000256" key="2">
    <source>
        <dbReference type="PIRSR" id="PIRSR015853-2"/>
    </source>
</evidence>
<dbReference type="Pfam" id="PF04951">
    <property type="entry name" value="Peptidase_M55"/>
    <property type="match status" value="1"/>
</dbReference>
<dbReference type="InterPro" id="IPR007035">
    <property type="entry name" value="Peptidase_M55"/>
</dbReference>
<dbReference type="PIRSF" id="PIRSF015853">
    <property type="entry name" value="Pep_DppA"/>
    <property type="match status" value="1"/>
</dbReference>
<gene>
    <name evidence="3" type="ORF">SAMN05518684_104254</name>
</gene>
<keyword evidence="2" id="KW-0862">Zinc</keyword>
<dbReference type="OrthoDB" id="9785420at2"/>
<accession>A0A1H9SJ46</accession>
<proteinExistence type="predicted"/>
<evidence type="ECO:0000313" key="4">
    <source>
        <dbReference type="Proteomes" id="UP000198571"/>
    </source>
</evidence>